<dbReference type="PATRIC" id="fig|270498.16.peg.2003"/>
<dbReference type="CDD" id="cd07036">
    <property type="entry name" value="TPP_PYR_E1-PDHc-beta_like"/>
    <property type="match status" value="1"/>
</dbReference>
<evidence type="ECO:0000313" key="5">
    <source>
        <dbReference type="EMBL" id="KKI50189.1"/>
    </source>
</evidence>
<dbReference type="EC" id="1.2.4.-" evidence="5"/>
<dbReference type="InterPro" id="IPR033248">
    <property type="entry name" value="Transketolase_C"/>
</dbReference>
<accession>A0A0M2NCH4</accession>
<dbReference type="Gene3D" id="3.40.50.920">
    <property type="match status" value="1"/>
</dbReference>
<dbReference type="PANTHER" id="PTHR43257:SF2">
    <property type="entry name" value="PYRUVATE DEHYDROGENASE E1 COMPONENT SUBUNIT BETA"/>
    <property type="match status" value="1"/>
</dbReference>
<name>A0A0M2NCH4_9FIRM</name>
<dbReference type="STRING" id="270498.CHK_2252"/>
<proteinExistence type="predicted"/>
<dbReference type="GO" id="GO:0016491">
    <property type="term" value="F:oxidoreductase activity"/>
    <property type="evidence" value="ECO:0007669"/>
    <property type="project" value="UniProtKB-KW"/>
</dbReference>
<gene>
    <name evidence="5" type="ORF">CHK_2252</name>
</gene>
<dbReference type="SMART" id="SM00861">
    <property type="entry name" value="Transket_pyr"/>
    <property type="match status" value="1"/>
</dbReference>
<dbReference type="PANTHER" id="PTHR43257">
    <property type="entry name" value="PYRUVATE DEHYDROGENASE E1 COMPONENT BETA SUBUNIT"/>
    <property type="match status" value="1"/>
</dbReference>
<dbReference type="InterPro" id="IPR009014">
    <property type="entry name" value="Transketo_C/PFOR_II"/>
</dbReference>
<dbReference type="EMBL" id="LAYJ01000112">
    <property type="protein sequence ID" value="KKI50189.1"/>
    <property type="molecule type" value="Genomic_DNA"/>
</dbReference>
<dbReference type="Pfam" id="PF02780">
    <property type="entry name" value="Transketolase_C"/>
    <property type="match status" value="1"/>
</dbReference>
<dbReference type="AlphaFoldDB" id="A0A0M2NCH4"/>
<comment type="caution">
    <text evidence="5">The sequence shown here is derived from an EMBL/GenBank/DDBJ whole genome shotgun (WGS) entry which is preliminary data.</text>
</comment>
<dbReference type="InterPro" id="IPR029061">
    <property type="entry name" value="THDP-binding"/>
</dbReference>
<dbReference type="SUPFAM" id="SSF52518">
    <property type="entry name" value="Thiamin diphosphate-binding fold (THDP-binding)"/>
    <property type="match status" value="1"/>
</dbReference>
<evidence type="ECO:0000256" key="1">
    <source>
        <dbReference type="ARBA" id="ARBA00001964"/>
    </source>
</evidence>
<sequence length="337" mass="36318">MSEPKQILNQRRIKMSNLTYGEAIKEAIELEMKKDPMVFLAGEDVAKLGGAFGVTSGLYNEFGPERILNTPISETAIIGLGVGSAALGMRPIVELMYVDFAGVAMDEIMNQAAKMRYMFGGVCTMPLVIRAASGATVRAAAQHSQTLEAMFTHIPGLKVVMPATPADAKGLLLTAIRDDNPVMFLEHKALYSMKGEVPEGDYTVPFGKANIIREGSDITIVSWSMMTQVAMQAAGQLAEKGISAEVVDLRSLVPLDKETILNSISKTHRLAIVQEAVHTSGFASEIAAIVAEECLDELDENILRITAPDCPVPYSPVLEDAYVPGPDKVADMIAEIF</sequence>
<dbReference type="FunFam" id="3.40.50.970:FF:000001">
    <property type="entry name" value="Pyruvate dehydrogenase E1 beta subunit"/>
    <property type="match status" value="1"/>
</dbReference>
<reference evidence="5 6" key="1">
    <citation type="submission" date="2015-04" db="EMBL/GenBank/DDBJ databases">
        <title>Draft genome sequence of bacteremic isolate Catabacter hongkongensis type strain HKU16T.</title>
        <authorList>
            <person name="Lau S.K."/>
            <person name="Teng J.L."/>
            <person name="Huang Y."/>
            <person name="Curreem S.O."/>
            <person name="Tsui S.K."/>
            <person name="Woo P.C."/>
        </authorList>
    </citation>
    <scope>NUCLEOTIDE SEQUENCE [LARGE SCALE GENOMIC DNA]</scope>
    <source>
        <strain evidence="5 6">HKU16</strain>
    </source>
</reference>
<comment type="cofactor">
    <cofactor evidence="1">
        <name>thiamine diphosphate</name>
        <dbReference type="ChEBI" id="CHEBI:58937"/>
    </cofactor>
</comment>
<dbReference type="NCBIfam" id="NF006667">
    <property type="entry name" value="PRK09212.1"/>
    <property type="match status" value="1"/>
</dbReference>
<evidence type="ECO:0000259" key="4">
    <source>
        <dbReference type="SMART" id="SM00861"/>
    </source>
</evidence>
<dbReference type="SUPFAM" id="SSF52922">
    <property type="entry name" value="TK C-terminal domain-like"/>
    <property type="match status" value="1"/>
</dbReference>
<dbReference type="InterPro" id="IPR005475">
    <property type="entry name" value="Transketolase-like_Pyr-bd"/>
</dbReference>
<keyword evidence="3" id="KW-0786">Thiamine pyrophosphate</keyword>
<dbReference type="Pfam" id="PF02779">
    <property type="entry name" value="Transket_pyr"/>
    <property type="match status" value="1"/>
</dbReference>
<evidence type="ECO:0000313" key="6">
    <source>
        <dbReference type="Proteomes" id="UP000034076"/>
    </source>
</evidence>
<feature type="domain" description="Transketolase-like pyrimidine-binding" evidence="4">
    <location>
        <begin position="18"/>
        <end position="193"/>
    </location>
</feature>
<keyword evidence="6" id="KW-1185">Reference proteome</keyword>
<evidence type="ECO:0000256" key="2">
    <source>
        <dbReference type="ARBA" id="ARBA00023002"/>
    </source>
</evidence>
<keyword evidence="2 5" id="KW-0560">Oxidoreductase</keyword>
<dbReference type="Proteomes" id="UP000034076">
    <property type="component" value="Unassembled WGS sequence"/>
</dbReference>
<organism evidence="5 6">
    <name type="scientific">Christensenella hongkongensis</name>
    <dbReference type="NCBI Taxonomy" id="270498"/>
    <lineage>
        <taxon>Bacteria</taxon>
        <taxon>Bacillati</taxon>
        <taxon>Bacillota</taxon>
        <taxon>Clostridia</taxon>
        <taxon>Christensenellales</taxon>
        <taxon>Christensenellaceae</taxon>
        <taxon>Christensenella</taxon>
    </lineage>
</organism>
<dbReference type="Gene3D" id="3.40.50.970">
    <property type="match status" value="1"/>
</dbReference>
<protein>
    <submittedName>
        <fullName evidence="5">Acetoin dehydrogenase E1 component beta-subunit</fullName>
        <ecNumber evidence="5">1.2.4.-</ecNumber>
    </submittedName>
</protein>
<dbReference type="FunFam" id="3.40.50.920:FF:000001">
    <property type="entry name" value="Pyruvate dehydrogenase E1 beta subunit"/>
    <property type="match status" value="1"/>
</dbReference>
<evidence type="ECO:0000256" key="3">
    <source>
        <dbReference type="ARBA" id="ARBA00023052"/>
    </source>
</evidence>